<dbReference type="GeneID" id="20202246"/>
<dbReference type="PANTHER" id="PTHR47174:SF3">
    <property type="entry name" value="BRIDGING INTEGRATOR 3"/>
    <property type="match status" value="1"/>
</dbReference>
<dbReference type="FunFam" id="1.20.1270.60:FF:000028">
    <property type="entry name" value="Bridging integrator 3 homolog"/>
    <property type="match status" value="1"/>
</dbReference>
<keyword evidence="7" id="KW-0131">Cell cycle</keyword>
<dbReference type="HOGENOM" id="CLU_090113_1_0_1"/>
<evidence type="ECO:0000313" key="11">
    <source>
        <dbReference type="EnsemblMetazoa" id="HelroP168178"/>
    </source>
</evidence>
<accession>T1F096</accession>
<dbReference type="Pfam" id="PF03114">
    <property type="entry name" value="BAR"/>
    <property type="match status" value="1"/>
</dbReference>
<dbReference type="PANTHER" id="PTHR47174">
    <property type="entry name" value="BRIDGING INTEGRATOR 3"/>
    <property type="match status" value="1"/>
</dbReference>
<dbReference type="InterPro" id="IPR004148">
    <property type="entry name" value="BAR_dom"/>
</dbReference>
<dbReference type="EMBL" id="KB095959">
    <property type="protein sequence ID" value="ESO09217.1"/>
    <property type="molecule type" value="Genomic_DNA"/>
</dbReference>
<keyword evidence="6" id="KW-0206">Cytoskeleton</keyword>
<protein>
    <recommendedName>
        <fullName evidence="9">BAR domain-containing protein</fullName>
    </recommendedName>
</protein>
<dbReference type="eggNOG" id="KOG3771">
    <property type="taxonomic scope" value="Eukaryota"/>
</dbReference>
<feature type="domain" description="BAR" evidence="9">
    <location>
        <begin position="34"/>
        <end position="264"/>
    </location>
</feature>
<dbReference type="GO" id="GO:0051301">
    <property type="term" value="P:cell division"/>
    <property type="evidence" value="ECO:0007669"/>
    <property type="project" value="UniProtKB-KW"/>
</dbReference>
<comment type="function">
    <text evidence="8">Involved in cytokinesis and septation where it has a role in the localization of F-actin.</text>
</comment>
<dbReference type="EnsemblMetazoa" id="HelroT168178">
    <property type="protein sequence ID" value="HelroP168178"/>
    <property type="gene ID" value="HelroG168178"/>
</dbReference>
<evidence type="ECO:0000256" key="4">
    <source>
        <dbReference type="ARBA" id="ARBA00023054"/>
    </source>
</evidence>
<keyword evidence="3" id="KW-0132">Cell division</keyword>
<reference evidence="10 12" key="2">
    <citation type="journal article" date="2013" name="Nature">
        <title>Insights into bilaterian evolution from three spiralian genomes.</title>
        <authorList>
            <person name="Simakov O."/>
            <person name="Marletaz F."/>
            <person name="Cho S.J."/>
            <person name="Edsinger-Gonzales E."/>
            <person name="Havlak P."/>
            <person name="Hellsten U."/>
            <person name="Kuo D.H."/>
            <person name="Larsson T."/>
            <person name="Lv J."/>
            <person name="Arendt D."/>
            <person name="Savage R."/>
            <person name="Osoegawa K."/>
            <person name="de Jong P."/>
            <person name="Grimwood J."/>
            <person name="Chapman J.A."/>
            <person name="Shapiro H."/>
            <person name="Aerts A."/>
            <person name="Otillar R.P."/>
            <person name="Terry A.Y."/>
            <person name="Boore J.L."/>
            <person name="Grigoriev I.V."/>
            <person name="Lindberg D.R."/>
            <person name="Seaver E.C."/>
            <person name="Weisblat D.A."/>
            <person name="Putnam N.H."/>
            <person name="Rokhsar D.S."/>
        </authorList>
    </citation>
    <scope>NUCLEOTIDE SEQUENCE</scope>
</reference>
<gene>
    <name evidence="11" type="primary">20202246</name>
    <name evidence="10" type="ORF">HELRODRAFT_168178</name>
</gene>
<proteinExistence type="predicted"/>
<reference evidence="11" key="3">
    <citation type="submission" date="2015-06" db="UniProtKB">
        <authorList>
            <consortium name="EnsemblMetazoa"/>
        </authorList>
    </citation>
    <scope>IDENTIFICATION</scope>
</reference>
<dbReference type="Proteomes" id="UP000015101">
    <property type="component" value="Unassembled WGS sequence"/>
</dbReference>
<dbReference type="InParanoid" id="T1F096"/>
<keyword evidence="5" id="KW-0717">Septation</keyword>
<keyword evidence="2" id="KW-0963">Cytoplasm</keyword>
<evidence type="ECO:0000256" key="8">
    <source>
        <dbReference type="ARBA" id="ARBA00059510"/>
    </source>
</evidence>
<dbReference type="STRING" id="6412.T1F096"/>
<name>T1F096_HELRO</name>
<dbReference type="SUPFAM" id="SSF103657">
    <property type="entry name" value="BAR/IMD domain-like"/>
    <property type="match status" value="1"/>
</dbReference>
<dbReference type="SMART" id="SM00721">
    <property type="entry name" value="BAR"/>
    <property type="match status" value="1"/>
</dbReference>
<dbReference type="GO" id="GO:0051666">
    <property type="term" value="P:actin cortical patch localization"/>
    <property type="evidence" value="ECO:0000318"/>
    <property type="project" value="GO_Central"/>
</dbReference>
<keyword evidence="4" id="KW-0175">Coiled coil</keyword>
<dbReference type="PROSITE" id="PS51021">
    <property type="entry name" value="BAR"/>
    <property type="match status" value="1"/>
</dbReference>
<evidence type="ECO:0000256" key="6">
    <source>
        <dbReference type="ARBA" id="ARBA00023212"/>
    </source>
</evidence>
<sequence length="303" mass="34617">MFWNKVLVRKCKNRKKIVQDAVHGYNPFNKIAGGGKKSAISKTESSNKIQDSMKRCIKSQAGLTALDHLKCSYIFSILDNLNIISAQAKCEVDMVNNLQNSSLYKEDETFKNLIDLWAQAARQMDVQTNELNSISNKVVVEPMKKFSTIFPSLQMAMRKREQSLQEFTKCQEKVEKYLKRERTGPNAVKLENSRKSCAIAKAEFDHLNSLLMDEVPKLYEGRIAYFQPSLQALVNAQTTYYNEAEVIYSQLCKQLKEGYRTDKKEDEDADGGFSLDPDELKLTIQQKLSEIRSLSIAVDDQIK</sequence>
<keyword evidence="12" id="KW-1185">Reference proteome</keyword>
<dbReference type="KEGG" id="hro:HELRODRAFT_168178"/>
<dbReference type="Gene3D" id="1.20.1270.60">
    <property type="entry name" value="Arfaptin homology (AH) domain/BAR domain"/>
    <property type="match status" value="1"/>
</dbReference>
<evidence type="ECO:0000313" key="12">
    <source>
        <dbReference type="Proteomes" id="UP000015101"/>
    </source>
</evidence>
<dbReference type="GO" id="GO:0006897">
    <property type="term" value="P:endocytosis"/>
    <property type="evidence" value="ECO:0000318"/>
    <property type="project" value="GO_Central"/>
</dbReference>
<dbReference type="RefSeq" id="XP_009012310.1">
    <property type="nucleotide sequence ID" value="XM_009014062.1"/>
</dbReference>
<evidence type="ECO:0000256" key="1">
    <source>
        <dbReference type="ARBA" id="ARBA00004245"/>
    </source>
</evidence>
<evidence type="ECO:0000313" key="10">
    <source>
        <dbReference type="EMBL" id="ESO09217.1"/>
    </source>
</evidence>
<dbReference type="GO" id="GO:0005737">
    <property type="term" value="C:cytoplasm"/>
    <property type="evidence" value="ECO:0007669"/>
    <property type="project" value="InterPro"/>
</dbReference>
<dbReference type="GO" id="GO:0015629">
    <property type="term" value="C:actin cytoskeleton"/>
    <property type="evidence" value="ECO:0000318"/>
    <property type="project" value="GO_Central"/>
</dbReference>
<dbReference type="OrthoDB" id="446293at2759"/>
<dbReference type="InterPro" id="IPR027267">
    <property type="entry name" value="AH/BAR_dom_sf"/>
</dbReference>
<evidence type="ECO:0000256" key="5">
    <source>
        <dbReference type="ARBA" id="ARBA00023210"/>
    </source>
</evidence>
<organism evidence="11 12">
    <name type="scientific">Helobdella robusta</name>
    <name type="common">Californian leech</name>
    <dbReference type="NCBI Taxonomy" id="6412"/>
    <lineage>
        <taxon>Eukaryota</taxon>
        <taxon>Metazoa</taxon>
        <taxon>Spiralia</taxon>
        <taxon>Lophotrochozoa</taxon>
        <taxon>Annelida</taxon>
        <taxon>Clitellata</taxon>
        <taxon>Hirudinea</taxon>
        <taxon>Rhynchobdellida</taxon>
        <taxon>Glossiphoniidae</taxon>
        <taxon>Helobdella</taxon>
    </lineage>
</organism>
<dbReference type="EMBL" id="AMQM01002914">
    <property type="status" value="NOT_ANNOTATED_CDS"/>
    <property type="molecule type" value="Genomic_DNA"/>
</dbReference>
<reference evidence="12" key="1">
    <citation type="submission" date="2012-12" db="EMBL/GenBank/DDBJ databases">
        <authorList>
            <person name="Hellsten U."/>
            <person name="Grimwood J."/>
            <person name="Chapman J.A."/>
            <person name="Shapiro H."/>
            <person name="Aerts A."/>
            <person name="Otillar R.P."/>
            <person name="Terry A.Y."/>
            <person name="Boore J.L."/>
            <person name="Simakov O."/>
            <person name="Marletaz F."/>
            <person name="Cho S.-J."/>
            <person name="Edsinger-Gonzales E."/>
            <person name="Havlak P."/>
            <person name="Kuo D.-H."/>
            <person name="Larsson T."/>
            <person name="Lv J."/>
            <person name="Arendt D."/>
            <person name="Savage R."/>
            <person name="Osoegawa K."/>
            <person name="de Jong P."/>
            <person name="Lindberg D.R."/>
            <person name="Seaver E.C."/>
            <person name="Weisblat D.A."/>
            <person name="Putnam N.H."/>
            <person name="Grigoriev I.V."/>
            <person name="Rokhsar D.S."/>
        </authorList>
    </citation>
    <scope>NUCLEOTIDE SEQUENCE</scope>
</reference>
<evidence type="ECO:0000256" key="2">
    <source>
        <dbReference type="ARBA" id="ARBA00022490"/>
    </source>
</evidence>
<comment type="subcellular location">
    <subcellularLocation>
        <location evidence="1">Cytoplasm</location>
        <location evidence="1">Cytoskeleton</location>
    </subcellularLocation>
</comment>
<evidence type="ECO:0000256" key="7">
    <source>
        <dbReference type="ARBA" id="ARBA00023306"/>
    </source>
</evidence>
<dbReference type="AlphaFoldDB" id="T1F096"/>
<dbReference type="CTD" id="20202246"/>
<evidence type="ECO:0000256" key="3">
    <source>
        <dbReference type="ARBA" id="ARBA00022618"/>
    </source>
</evidence>
<evidence type="ECO:0000259" key="9">
    <source>
        <dbReference type="PROSITE" id="PS51021"/>
    </source>
</evidence>
<dbReference type="GO" id="GO:0097320">
    <property type="term" value="P:plasma membrane tubulation"/>
    <property type="evidence" value="ECO:0000318"/>
    <property type="project" value="GO_Central"/>
</dbReference>
<dbReference type="OMA" id="AHDLMAP"/>
<dbReference type="InterPro" id="IPR046982">
    <property type="entry name" value="BIN3/RVS161-like"/>
</dbReference>